<dbReference type="Pfam" id="PF07993">
    <property type="entry name" value="NAD_binding_4"/>
    <property type="match status" value="1"/>
</dbReference>
<dbReference type="InterPro" id="IPR016039">
    <property type="entry name" value="Thiolase-like"/>
</dbReference>
<dbReference type="SUPFAM" id="SSF55048">
    <property type="entry name" value="Probable ACP-binding domain of malonyl-CoA ACP transacylase"/>
    <property type="match status" value="1"/>
</dbReference>
<gene>
    <name evidence="7" type="ORF">K491DRAFT_692089</name>
</gene>
<dbReference type="InterPro" id="IPR014031">
    <property type="entry name" value="Ketoacyl_synth_C"/>
</dbReference>
<dbReference type="InterPro" id="IPR036291">
    <property type="entry name" value="NAD(P)-bd_dom_sf"/>
</dbReference>
<dbReference type="InterPro" id="IPR006162">
    <property type="entry name" value="Ppantetheine_attach_site"/>
</dbReference>
<dbReference type="SMART" id="SM00827">
    <property type="entry name" value="PKS_AT"/>
    <property type="match status" value="1"/>
</dbReference>
<keyword evidence="8" id="KW-1185">Reference proteome</keyword>
<dbReference type="SMART" id="SM00822">
    <property type="entry name" value="PKS_KR"/>
    <property type="match status" value="1"/>
</dbReference>
<accession>A0A6A6TAW4</accession>
<evidence type="ECO:0000313" key="7">
    <source>
        <dbReference type="EMBL" id="KAF2656381.1"/>
    </source>
</evidence>
<evidence type="ECO:0000313" key="8">
    <source>
        <dbReference type="Proteomes" id="UP000799324"/>
    </source>
</evidence>
<dbReference type="InterPro" id="IPR020841">
    <property type="entry name" value="PKS_Beta-ketoAc_synthase_dom"/>
</dbReference>
<dbReference type="InterPro" id="IPR001227">
    <property type="entry name" value="Ac_transferase_dom_sf"/>
</dbReference>
<dbReference type="GO" id="GO:0006633">
    <property type="term" value="P:fatty acid biosynthetic process"/>
    <property type="evidence" value="ECO:0007669"/>
    <property type="project" value="TreeGrafter"/>
</dbReference>
<dbReference type="Proteomes" id="UP000799324">
    <property type="component" value="Unassembled WGS sequence"/>
</dbReference>
<dbReference type="CDD" id="cd08956">
    <property type="entry name" value="KR_3_FAS_SDR_x"/>
    <property type="match status" value="1"/>
</dbReference>
<dbReference type="InterPro" id="IPR009081">
    <property type="entry name" value="PP-bd_ACP"/>
</dbReference>
<dbReference type="Pfam" id="PF00109">
    <property type="entry name" value="ketoacyl-synt"/>
    <property type="match status" value="1"/>
</dbReference>
<dbReference type="InterPro" id="IPR016035">
    <property type="entry name" value="Acyl_Trfase/lysoPLipase"/>
</dbReference>
<organism evidence="7 8">
    <name type="scientific">Lophiostoma macrostomum CBS 122681</name>
    <dbReference type="NCBI Taxonomy" id="1314788"/>
    <lineage>
        <taxon>Eukaryota</taxon>
        <taxon>Fungi</taxon>
        <taxon>Dikarya</taxon>
        <taxon>Ascomycota</taxon>
        <taxon>Pezizomycotina</taxon>
        <taxon>Dothideomycetes</taxon>
        <taxon>Pleosporomycetidae</taxon>
        <taxon>Pleosporales</taxon>
        <taxon>Lophiostomataceae</taxon>
        <taxon>Lophiostoma</taxon>
    </lineage>
</organism>
<evidence type="ECO:0000256" key="4">
    <source>
        <dbReference type="ARBA" id="ARBA00023268"/>
    </source>
</evidence>
<keyword evidence="1" id="KW-0596">Phosphopantetheine</keyword>
<dbReference type="InterPro" id="IPR013120">
    <property type="entry name" value="FAR_NAD-bd"/>
</dbReference>
<evidence type="ECO:0000256" key="2">
    <source>
        <dbReference type="ARBA" id="ARBA00022553"/>
    </source>
</evidence>
<dbReference type="SMART" id="SM00823">
    <property type="entry name" value="PKS_PP"/>
    <property type="match status" value="2"/>
</dbReference>
<dbReference type="GO" id="GO:0044550">
    <property type="term" value="P:secondary metabolite biosynthetic process"/>
    <property type="evidence" value="ECO:0007669"/>
    <property type="project" value="UniProtKB-ARBA"/>
</dbReference>
<dbReference type="CDD" id="cd00833">
    <property type="entry name" value="PKS"/>
    <property type="match status" value="1"/>
</dbReference>
<dbReference type="SUPFAM" id="SSF51735">
    <property type="entry name" value="NAD(P)-binding Rossmann-fold domains"/>
    <property type="match status" value="3"/>
</dbReference>
<name>A0A6A6TAW4_9PLEO</name>
<dbReference type="GO" id="GO:0004312">
    <property type="term" value="F:fatty acid synthase activity"/>
    <property type="evidence" value="ECO:0007669"/>
    <property type="project" value="TreeGrafter"/>
</dbReference>
<dbReference type="PROSITE" id="PS52004">
    <property type="entry name" value="KS3_2"/>
    <property type="match status" value="1"/>
</dbReference>
<dbReference type="PROSITE" id="PS00012">
    <property type="entry name" value="PHOSPHOPANTETHEINE"/>
    <property type="match status" value="1"/>
</dbReference>
<dbReference type="Pfam" id="PF00550">
    <property type="entry name" value="PP-binding"/>
    <property type="match status" value="2"/>
</dbReference>
<dbReference type="Pfam" id="PF02801">
    <property type="entry name" value="Ketoacyl-synt_C"/>
    <property type="match status" value="1"/>
</dbReference>
<dbReference type="InterPro" id="IPR014030">
    <property type="entry name" value="Ketoacyl_synth_N"/>
</dbReference>
<sequence>MTQTERSVCEVWANVLGHDNIGLQDNFFEIGGDSVRVVQGQRALEKMFGRLLPTASLFQHYTVEALASYLEGEIGDNTEAGASVASQGFRQNEDIAVIGMACRLPGGISSPNDFWQVLEQGVDATSDVPTDRWDAQEIYDANPEIQGKSYCQRGGFLDSVDEFDAKFFGISPKEARAMDPAHRVMLETSWEGCEHAGYTLEQLRGSQTGVYVGVCNIGAHTNQQCLEDLDGYHVTGTAGATISGRISYVLGLEGPSMTVDTACASSLVTTHMACTALRQGECNMALASGVSLLLNASMHVEFSRLRGMSSDGRCRAFAEESSGTGWAEGCTVILFKRLSDAVRDGNRIWACIRGSAVNHVGRTTPGLTVPSAPAQQRLIRTALEASKLQPQDIDLVEAHGTGTKLGDPIEGASLAAVFGKRAHESEPLWIGSCKSNIGHTQAAAGLAGLIKVVIALDRGVMPRTLYAESPTTAIDWQSANLRLIQKPRAWLSGRPDRPRRAGISAFGIGGTNAHVILEEPPLQFSVGSDQVPLTYPPELPFLLSGQTDAALSEQVIKLHQHIQNSEDKETDRLGHVAYSLATTRTHFRRRIVFMANNKAALLAKLAGKVALPRSSSQGSRIAMLFTGQGCEILGVGNELYEAYPTFRHSMDEVMTHFAALDVGFTLKEVMDAALGTEDAARLQHTDVVQCALFALEVSLWHLWHSWGVKPTILLGHSIGELAAAYAAGVFNLSDACRLVAARGSLMRGLRPGKMISLEADGKETLEAIQHLDATKKIDVAGYNGPSQTIASGDGDAIEQLGSYFVGLGRKVKLLPVSHAFHSHHVEEMLEPLRAVVETIRFNTPKIPIVSCFTGKLADEGQLEQVDYWLLQARHAVQFADGMQTLYEHGVNMFIELGPQPVLAGLGAACLPADNTLAWLPSLVPGSNETTAIQRSLAELHTRHVPLNWHDYFEQIGSFQRVELPTYAFQREHFPLGKAIGTAKLKSVDGGDRKVLRIPRQDTSNLTYRVSWNLVDQEKNPNVVRGASWGILTSEVDLNKSWEREVTGALNHVGIRIIPVKTIEDAKNLHIDGLLCLRDATSADDGGDVVCKAHTMTAKGLTLLQTAAHVDFRPSLVWITRDAVGTGVKDNMVSGLGAGPLWGLMRTARNERPDLPLRLIDLDGSSLHVLHEALALTTEPECVLRSGDVLVPRMERLESPRILSKQPLVRPNGGVLITGGLGGLGRQVATWLAKIHGICYLVLISRRGMDTPGAQEFVACLAELGTQADVVACEMSDSERIKSSLALFDEGRPLRGVIHAAGAQDNGILTALTPERCTTALVPKIDGAWYLHQLTKEMKIDLDFFVLFSSIFGIMGMPGHGSYAAANTFLDALAHTRRAENLPATSIAYGAWEGEGMASGIITSTMTHFTQSGLGMLTIAEGLQQLEDAIRGDRPLTIAAALNQERLQSYYGRGSIPPLYRSLLHRHSNDVGHEWDLSKILSKVSQTQRPVVVMKMVQETIANTLGFADLAEIDLDLPLQDIGLDSLTAVLIRNRLTELTGLPLSARYALQHPNMKSLSHDLFSRIEKDHSEQSPTNRESHATSAPEKVWLDMDAIRKGCVDSSFTFENVSKTAGPPRAVLVTGATGFIGAFIAHELLKCGVTVYCIVRASNDVHGLQRLSETLSGYGLWQDKYATLLHAVVGDMSQPLFGLSEERFNALADQVDSICHSASLVDWMRPLEDYIGPNMISTHETVRLASRGRGKAIHFISTISSVPKYLGYDIKQDDEEYGYTTSKYLAEQMVVASHYRGAKAAVYRLPFITASTETGHFRLDQGDFLHNLISGCLEIGAFPSLDAHMSAVLPVDYISKTVVALMTRDLDRIGQTWDLVHGNPLSFNRFFALLAAASTNQPTIPFLQWRDRALEFISKHPTSPLARIAALLDGISDDKAAVAMVSGWPVVDPILGRVEYAAPTLGEQFAKNYVSRIDLARGKNNGTK</sequence>
<proteinExistence type="predicted"/>
<dbReference type="FunFam" id="3.40.47.10:FF:000019">
    <property type="entry name" value="Polyketide synthase type I"/>
    <property type="match status" value="1"/>
</dbReference>
<feature type="domain" description="Carrier" evidence="5">
    <location>
        <begin position="1"/>
        <end position="74"/>
    </location>
</feature>
<dbReference type="InterPro" id="IPR057326">
    <property type="entry name" value="KR_dom"/>
</dbReference>
<reference evidence="7" key="1">
    <citation type="journal article" date="2020" name="Stud. Mycol.">
        <title>101 Dothideomycetes genomes: a test case for predicting lifestyles and emergence of pathogens.</title>
        <authorList>
            <person name="Haridas S."/>
            <person name="Albert R."/>
            <person name="Binder M."/>
            <person name="Bloem J."/>
            <person name="Labutti K."/>
            <person name="Salamov A."/>
            <person name="Andreopoulos B."/>
            <person name="Baker S."/>
            <person name="Barry K."/>
            <person name="Bills G."/>
            <person name="Bluhm B."/>
            <person name="Cannon C."/>
            <person name="Castanera R."/>
            <person name="Culley D."/>
            <person name="Daum C."/>
            <person name="Ezra D."/>
            <person name="Gonzalez J."/>
            <person name="Henrissat B."/>
            <person name="Kuo A."/>
            <person name="Liang C."/>
            <person name="Lipzen A."/>
            <person name="Lutzoni F."/>
            <person name="Magnuson J."/>
            <person name="Mondo S."/>
            <person name="Nolan M."/>
            <person name="Ohm R."/>
            <person name="Pangilinan J."/>
            <person name="Park H.-J."/>
            <person name="Ramirez L."/>
            <person name="Alfaro M."/>
            <person name="Sun H."/>
            <person name="Tritt A."/>
            <person name="Yoshinaga Y."/>
            <person name="Zwiers L.-H."/>
            <person name="Turgeon B."/>
            <person name="Goodwin S."/>
            <person name="Spatafora J."/>
            <person name="Crous P."/>
            <person name="Grigoriev I."/>
        </authorList>
    </citation>
    <scope>NUCLEOTIDE SEQUENCE</scope>
    <source>
        <strain evidence="7">CBS 122681</strain>
    </source>
</reference>
<dbReference type="InterPro" id="IPR013968">
    <property type="entry name" value="PKS_KR"/>
</dbReference>
<dbReference type="Gene3D" id="3.40.47.10">
    <property type="match status" value="1"/>
</dbReference>
<dbReference type="GO" id="GO:0031177">
    <property type="term" value="F:phosphopantetheine binding"/>
    <property type="evidence" value="ECO:0007669"/>
    <property type="project" value="InterPro"/>
</dbReference>
<dbReference type="SUPFAM" id="SSF47336">
    <property type="entry name" value="ACP-like"/>
    <property type="match status" value="2"/>
</dbReference>
<keyword evidence="4" id="KW-0511">Multifunctional enzyme</keyword>
<dbReference type="NCBIfam" id="TIGR01746">
    <property type="entry name" value="Thioester-redct"/>
    <property type="match status" value="1"/>
</dbReference>
<evidence type="ECO:0000259" key="5">
    <source>
        <dbReference type="PROSITE" id="PS50075"/>
    </source>
</evidence>
<evidence type="ECO:0000256" key="1">
    <source>
        <dbReference type="ARBA" id="ARBA00022450"/>
    </source>
</evidence>
<dbReference type="Gene3D" id="3.40.50.720">
    <property type="entry name" value="NAD(P)-binding Rossmann-like Domain"/>
    <property type="match status" value="2"/>
</dbReference>
<dbReference type="OrthoDB" id="5334845at2759"/>
<keyword evidence="3" id="KW-0808">Transferase</keyword>
<dbReference type="PANTHER" id="PTHR43775">
    <property type="entry name" value="FATTY ACID SYNTHASE"/>
    <property type="match status" value="1"/>
</dbReference>
<dbReference type="Pfam" id="PF08659">
    <property type="entry name" value="KR"/>
    <property type="match status" value="1"/>
</dbReference>
<dbReference type="SUPFAM" id="SSF52151">
    <property type="entry name" value="FabD/lysophospholipase-like"/>
    <property type="match status" value="1"/>
</dbReference>
<dbReference type="Gene3D" id="3.30.70.3290">
    <property type="match status" value="1"/>
</dbReference>
<dbReference type="PROSITE" id="PS50075">
    <property type="entry name" value="CARRIER"/>
    <property type="match status" value="2"/>
</dbReference>
<dbReference type="Pfam" id="PF16197">
    <property type="entry name" value="KAsynt_C_assoc"/>
    <property type="match status" value="1"/>
</dbReference>
<dbReference type="Pfam" id="PF00698">
    <property type="entry name" value="Acyl_transf_1"/>
    <property type="match status" value="1"/>
</dbReference>
<dbReference type="InterPro" id="IPR020806">
    <property type="entry name" value="PKS_PP-bd"/>
</dbReference>
<dbReference type="InterPro" id="IPR016036">
    <property type="entry name" value="Malonyl_transacylase_ACP-bd"/>
</dbReference>
<dbReference type="Gene3D" id="1.10.1200.10">
    <property type="entry name" value="ACP-like"/>
    <property type="match status" value="2"/>
</dbReference>
<dbReference type="PANTHER" id="PTHR43775:SF51">
    <property type="entry name" value="INACTIVE PHENOLPHTHIOCEROL SYNTHESIS POLYKETIDE SYNTHASE TYPE I PKS1-RELATED"/>
    <property type="match status" value="1"/>
</dbReference>
<protein>
    <submittedName>
        <fullName evidence="7">Ketoacyl-synt-domain-containing protein</fullName>
    </submittedName>
</protein>
<keyword evidence="2" id="KW-0597">Phosphoprotein</keyword>
<dbReference type="SUPFAM" id="SSF53901">
    <property type="entry name" value="Thiolase-like"/>
    <property type="match status" value="1"/>
</dbReference>
<dbReference type="InterPro" id="IPR010080">
    <property type="entry name" value="Thioester_reductase-like_dom"/>
</dbReference>
<evidence type="ECO:0000256" key="3">
    <source>
        <dbReference type="ARBA" id="ARBA00022679"/>
    </source>
</evidence>
<dbReference type="EMBL" id="MU004337">
    <property type="protein sequence ID" value="KAF2656381.1"/>
    <property type="molecule type" value="Genomic_DNA"/>
</dbReference>
<feature type="domain" description="Carrier" evidence="5">
    <location>
        <begin position="1490"/>
        <end position="1565"/>
    </location>
</feature>
<dbReference type="SMART" id="SM00825">
    <property type="entry name" value="PKS_KS"/>
    <property type="match status" value="1"/>
</dbReference>
<dbReference type="InterPro" id="IPR014043">
    <property type="entry name" value="Acyl_transferase_dom"/>
</dbReference>
<dbReference type="InterPro" id="IPR050091">
    <property type="entry name" value="PKS_NRPS_Biosynth_Enz"/>
</dbReference>
<dbReference type="Gene3D" id="3.40.366.10">
    <property type="entry name" value="Malonyl-Coenzyme A Acyl Carrier Protein, domain 2"/>
    <property type="match status" value="1"/>
</dbReference>
<feature type="domain" description="Ketosynthase family 3 (KS3)" evidence="6">
    <location>
        <begin position="92"/>
        <end position="519"/>
    </location>
</feature>
<dbReference type="InterPro" id="IPR036736">
    <property type="entry name" value="ACP-like_sf"/>
</dbReference>
<dbReference type="InterPro" id="IPR032821">
    <property type="entry name" value="PKS_assoc"/>
</dbReference>
<evidence type="ECO:0000259" key="6">
    <source>
        <dbReference type="PROSITE" id="PS52004"/>
    </source>
</evidence>